<dbReference type="GO" id="GO:1990904">
    <property type="term" value="C:ribonucleoprotein complex"/>
    <property type="evidence" value="ECO:0007669"/>
    <property type="project" value="UniProtKB-KW"/>
</dbReference>
<evidence type="ECO:0000256" key="1">
    <source>
        <dbReference type="ARBA" id="ARBA00004173"/>
    </source>
</evidence>
<dbReference type="RefSeq" id="XP_033594301.1">
    <property type="nucleotide sequence ID" value="XM_033736416.1"/>
</dbReference>
<gene>
    <name evidence="8" type="ORF">BDY17DRAFT_320251</name>
</gene>
<evidence type="ECO:0000256" key="6">
    <source>
        <dbReference type="ARBA" id="ARBA00035183"/>
    </source>
</evidence>
<name>A0A6A6Q615_9PEZI</name>
<accession>A0A6A6Q615</accession>
<evidence type="ECO:0000256" key="4">
    <source>
        <dbReference type="ARBA" id="ARBA00023128"/>
    </source>
</evidence>
<dbReference type="GeneID" id="54477418"/>
<dbReference type="InterPro" id="IPR018305">
    <property type="entry name" value="Ribosomal_m50"/>
</dbReference>
<dbReference type="GO" id="GO:0005739">
    <property type="term" value="C:mitochondrion"/>
    <property type="evidence" value="ECO:0007669"/>
    <property type="project" value="UniProtKB-SubCell"/>
</dbReference>
<comment type="similarity">
    <text evidence="2">Belongs to the mitochondrion-specific ribosomal protein mL50 family.</text>
</comment>
<evidence type="ECO:0000256" key="7">
    <source>
        <dbReference type="SAM" id="MobiDB-lite"/>
    </source>
</evidence>
<sequence>MPRIRAAEQALSLIASSSAKPQYVCRACRAHAATRQFHTTRPFAADVGFFKRIQQSLFGGKKAPEQEAQAKKQVEERAKADAEKQRTGQGRERKGRGYEVAAVYDPSINPEYVMANKWDELERVGGEKWVKAQKDQGVKYKGFNRHKPAELEDEQWLKVLRYVAVKVRGRQRIGQDALNANLGLQTLPVVLELPTDGTKSLEKWAYAASRISQGPGSTSTASATRASHTLDPETMEKEPWLAIPLQDPMVKFAITKRVTQLTGHRLRDPTISSARTLADLYTAYKTKAAPKKLAKTAEMMTLREYAPNVTVKERRQTPIHKEKAIGRWKVIEEELIARDLPVTGTRWKGARPSRIALTR</sequence>
<evidence type="ECO:0000256" key="3">
    <source>
        <dbReference type="ARBA" id="ARBA00022980"/>
    </source>
</evidence>
<dbReference type="Pfam" id="PF10501">
    <property type="entry name" value="Ribosomal_L50"/>
    <property type="match status" value="1"/>
</dbReference>
<evidence type="ECO:0000313" key="9">
    <source>
        <dbReference type="Proteomes" id="UP000799767"/>
    </source>
</evidence>
<keyword evidence="3" id="KW-0689">Ribosomal protein</keyword>
<evidence type="ECO:0000256" key="2">
    <source>
        <dbReference type="ARBA" id="ARBA00008860"/>
    </source>
</evidence>
<proteinExistence type="inferred from homology"/>
<feature type="compositionally biased region" description="Basic and acidic residues" evidence="7">
    <location>
        <begin position="62"/>
        <end position="94"/>
    </location>
</feature>
<dbReference type="EMBL" id="MU001631">
    <property type="protein sequence ID" value="KAF2487732.1"/>
    <property type="molecule type" value="Genomic_DNA"/>
</dbReference>
<keyword evidence="4" id="KW-0496">Mitochondrion</keyword>
<evidence type="ECO:0000313" key="8">
    <source>
        <dbReference type="EMBL" id="KAF2487732.1"/>
    </source>
</evidence>
<keyword evidence="5" id="KW-0687">Ribonucleoprotein</keyword>
<keyword evidence="9" id="KW-1185">Reference proteome</keyword>
<protein>
    <recommendedName>
        <fullName evidence="6">Large ribosomal subunit protein mL50</fullName>
    </recommendedName>
</protein>
<evidence type="ECO:0000256" key="5">
    <source>
        <dbReference type="ARBA" id="ARBA00023274"/>
    </source>
</evidence>
<feature type="region of interest" description="Disordered" evidence="7">
    <location>
        <begin position="60"/>
        <end position="94"/>
    </location>
</feature>
<dbReference type="OrthoDB" id="6220758at2759"/>
<dbReference type="GO" id="GO:0005840">
    <property type="term" value="C:ribosome"/>
    <property type="evidence" value="ECO:0007669"/>
    <property type="project" value="UniProtKB-KW"/>
</dbReference>
<dbReference type="Proteomes" id="UP000799767">
    <property type="component" value="Unassembled WGS sequence"/>
</dbReference>
<dbReference type="AlphaFoldDB" id="A0A6A6Q615"/>
<organism evidence="8 9">
    <name type="scientific">Neohortaea acidophila</name>
    <dbReference type="NCBI Taxonomy" id="245834"/>
    <lineage>
        <taxon>Eukaryota</taxon>
        <taxon>Fungi</taxon>
        <taxon>Dikarya</taxon>
        <taxon>Ascomycota</taxon>
        <taxon>Pezizomycotina</taxon>
        <taxon>Dothideomycetes</taxon>
        <taxon>Dothideomycetidae</taxon>
        <taxon>Mycosphaerellales</taxon>
        <taxon>Teratosphaeriaceae</taxon>
        <taxon>Neohortaea</taxon>
    </lineage>
</organism>
<reference evidence="8" key="1">
    <citation type="journal article" date="2020" name="Stud. Mycol.">
        <title>101 Dothideomycetes genomes: a test case for predicting lifestyles and emergence of pathogens.</title>
        <authorList>
            <person name="Haridas S."/>
            <person name="Albert R."/>
            <person name="Binder M."/>
            <person name="Bloem J."/>
            <person name="Labutti K."/>
            <person name="Salamov A."/>
            <person name="Andreopoulos B."/>
            <person name="Baker S."/>
            <person name="Barry K."/>
            <person name="Bills G."/>
            <person name="Bluhm B."/>
            <person name="Cannon C."/>
            <person name="Castanera R."/>
            <person name="Culley D."/>
            <person name="Daum C."/>
            <person name="Ezra D."/>
            <person name="Gonzalez J."/>
            <person name="Henrissat B."/>
            <person name="Kuo A."/>
            <person name="Liang C."/>
            <person name="Lipzen A."/>
            <person name="Lutzoni F."/>
            <person name="Magnuson J."/>
            <person name="Mondo S."/>
            <person name="Nolan M."/>
            <person name="Ohm R."/>
            <person name="Pangilinan J."/>
            <person name="Park H.-J."/>
            <person name="Ramirez L."/>
            <person name="Alfaro M."/>
            <person name="Sun H."/>
            <person name="Tritt A."/>
            <person name="Yoshinaga Y."/>
            <person name="Zwiers L.-H."/>
            <person name="Turgeon B."/>
            <person name="Goodwin S."/>
            <person name="Spatafora J."/>
            <person name="Crous P."/>
            <person name="Grigoriev I."/>
        </authorList>
    </citation>
    <scope>NUCLEOTIDE SEQUENCE</scope>
    <source>
        <strain evidence="8">CBS 113389</strain>
    </source>
</reference>
<comment type="subcellular location">
    <subcellularLocation>
        <location evidence="1">Mitochondrion</location>
    </subcellularLocation>
</comment>